<dbReference type="KEGG" id="yrh:AABB31_03500"/>
<keyword evidence="2" id="KW-1185">Reference proteome</keyword>
<evidence type="ECO:0000313" key="1">
    <source>
        <dbReference type="EMBL" id="WZU68021.1"/>
    </source>
</evidence>
<gene>
    <name evidence="1" type="ORF">AABB31_03500</name>
</gene>
<dbReference type="Proteomes" id="UP001470809">
    <property type="component" value="Chromosome"/>
</dbReference>
<organism evidence="1 2">
    <name type="scientific">Yoonia rhodophyticola</name>
    <dbReference type="NCBI Taxonomy" id="3137370"/>
    <lineage>
        <taxon>Bacteria</taxon>
        <taxon>Pseudomonadati</taxon>
        <taxon>Pseudomonadota</taxon>
        <taxon>Alphaproteobacteria</taxon>
        <taxon>Rhodobacterales</taxon>
        <taxon>Paracoccaceae</taxon>
        <taxon>Yoonia</taxon>
    </lineage>
</organism>
<dbReference type="AlphaFoldDB" id="A0AAN0MGV6"/>
<dbReference type="InterPro" id="IPR052922">
    <property type="entry name" value="Cytidylate_Kinase-2"/>
</dbReference>
<dbReference type="PANTHER" id="PTHR37816">
    <property type="entry name" value="YALI0E33011P"/>
    <property type="match status" value="1"/>
</dbReference>
<dbReference type="Gene3D" id="3.40.50.300">
    <property type="entry name" value="P-loop containing nucleotide triphosphate hydrolases"/>
    <property type="match status" value="1"/>
</dbReference>
<reference evidence="1" key="1">
    <citation type="submission" date="2024-08" db="EMBL/GenBank/DDBJ databases">
        <title>Phylogenomic analyses of a clade within the roseobacter group suggest taxonomic reassignments of species of the genera Aestuariivita, Citreicella, Loktanella, Nautella, Pelagibaca, Ruegeria, Thalassobius, Thiobacimonas and Tropicibacter, and the proposal o.</title>
        <authorList>
            <person name="Jeon C.O."/>
        </authorList>
    </citation>
    <scope>NUCLEOTIDE SEQUENCE</scope>
    <source>
        <strain evidence="1">SS1-5</strain>
    </source>
</reference>
<proteinExistence type="predicted"/>
<evidence type="ECO:0000313" key="2">
    <source>
        <dbReference type="Proteomes" id="UP001470809"/>
    </source>
</evidence>
<accession>A0AAN0MGV6</accession>
<name>A0AAN0MGV6_9RHOB</name>
<protein>
    <submittedName>
        <fullName evidence="1">AAA family ATPase</fullName>
    </submittedName>
</protein>
<dbReference type="SUPFAM" id="SSF52540">
    <property type="entry name" value="P-loop containing nucleoside triphosphate hydrolases"/>
    <property type="match status" value="1"/>
</dbReference>
<dbReference type="RefSeq" id="WP_342077314.1">
    <property type="nucleotide sequence ID" value="NZ_CP151767.2"/>
</dbReference>
<dbReference type="InterPro" id="IPR027417">
    <property type="entry name" value="P-loop_NTPase"/>
</dbReference>
<dbReference type="EMBL" id="CP151767">
    <property type="protein sequence ID" value="WZU68021.1"/>
    <property type="molecule type" value="Genomic_DNA"/>
</dbReference>
<sequence length="177" mass="20676">MQRVMICGGPGSGKSTLARLIGERLGLPIHHMDHIHWTPGWVERDKAAKTPLVLDIIARESWVFEGGHSQTYDARAARADVFIWLDLPVSLRFWRVFWRTLRDLGKVRPDMADGCPETFGHQTLEFWWWIWTTRHSKRTRMQRLIDDFPHLQVHHLQTRSQVATFIAKLPPKPETIP</sequence>
<dbReference type="PANTHER" id="PTHR37816:SF1">
    <property type="entry name" value="TOXIN"/>
    <property type="match status" value="1"/>
</dbReference>